<comment type="caution">
    <text evidence="3">The sequence shown here is derived from an EMBL/GenBank/DDBJ whole genome shotgun (WGS) entry which is preliminary data.</text>
</comment>
<feature type="compositionally biased region" description="Basic and acidic residues" evidence="1">
    <location>
        <begin position="101"/>
        <end position="117"/>
    </location>
</feature>
<proteinExistence type="predicted"/>
<feature type="region of interest" description="Disordered" evidence="1">
    <location>
        <begin position="187"/>
        <end position="213"/>
    </location>
</feature>
<dbReference type="PROSITE" id="PS51257">
    <property type="entry name" value="PROKAR_LIPOPROTEIN"/>
    <property type="match status" value="1"/>
</dbReference>
<dbReference type="Proteomes" id="UP000474718">
    <property type="component" value="Unassembled WGS sequence"/>
</dbReference>
<feature type="region of interest" description="Disordered" evidence="1">
    <location>
        <begin position="101"/>
        <end position="123"/>
    </location>
</feature>
<reference evidence="3" key="2">
    <citation type="submission" date="2016-11" db="EMBL/GenBank/DDBJ databases">
        <authorList>
            <person name="Varghese N."/>
            <person name="Submissions S."/>
        </authorList>
    </citation>
    <scope>NUCLEOTIDE SEQUENCE</scope>
    <source>
        <strain evidence="3">DSM 4029</strain>
    </source>
</reference>
<dbReference type="EMBL" id="WWVX01000005">
    <property type="protein sequence ID" value="MZL69667.1"/>
    <property type="molecule type" value="Genomic_DNA"/>
</dbReference>
<evidence type="ECO:0000313" key="3">
    <source>
        <dbReference type="EMBL" id="SHG38796.1"/>
    </source>
</evidence>
<name>A0AAQ1MF62_9FIRM</name>
<organism evidence="3 4">
    <name type="scientific">Bittarella massiliensis</name>
    <name type="common">ex Durand et al. 2017</name>
    <dbReference type="NCBI Taxonomy" id="1720313"/>
    <lineage>
        <taxon>Bacteria</taxon>
        <taxon>Bacillati</taxon>
        <taxon>Bacillota</taxon>
        <taxon>Clostridia</taxon>
        <taxon>Eubacteriales</taxon>
        <taxon>Oscillospiraceae</taxon>
        <taxon>Bittarella (ex Durand et al. 2017)</taxon>
    </lineage>
</organism>
<sequence length="377" mass="41379">MKKNRWVGALLALCLLLGTLLTGCGRDKEYQYNFDNGCIKAQYDESYWEYLDAGKSGDYYELLFYEKGLDEEDTYEEGNLVVVYYADRLSVDEEDYVDETKADERDDGYTVSRESHRSGSVNGASTSTYKYRLNGDVERTIIFHRDEAGGLIIDVWMGAPDRAVGDEDLVNSIRKYGPLSDYEWSFGGQTAPGGNSSSGSGSQSSGSGSSAPKPADGFTYLSQITLQADGKSLGVYCLKDEDIYLNGDYASTSADGIELTTYLFTSSGAGADTPKERVDADVRGTLAVKGSLDFYSDVAAEEPLTGDGWALQQVNFNYVGFDGEKYPGFVIHKVDQVGTDTFLSIEVEINSYDAETTTRPAFEEVCKAFGIHFDFGD</sequence>
<dbReference type="EMBL" id="FQVY01000003">
    <property type="protein sequence ID" value="SHG38796.1"/>
    <property type="molecule type" value="Genomic_DNA"/>
</dbReference>
<dbReference type="AlphaFoldDB" id="A0AAQ1MF62"/>
<keyword evidence="5" id="KW-1185">Reference proteome</keyword>
<feature type="compositionally biased region" description="Low complexity" evidence="1">
    <location>
        <begin position="193"/>
        <end position="210"/>
    </location>
</feature>
<gene>
    <name evidence="2" type="ORF">GT747_07855</name>
    <name evidence="3" type="ORF">SAMN05444424_2332</name>
</gene>
<evidence type="ECO:0000313" key="2">
    <source>
        <dbReference type="EMBL" id="MZL69667.1"/>
    </source>
</evidence>
<reference evidence="4" key="1">
    <citation type="submission" date="2016-11" db="EMBL/GenBank/DDBJ databases">
        <authorList>
            <person name="Jaros S."/>
            <person name="Januszkiewicz K."/>
            <person name="Wedrychowicz H."/>
        </authorList>
    </citation>
    <scope>NUCLEOTIDE SEQUENCE [LARGE SCALE GENOMIC DNA]</scope>
    <source>
        <strain evidence="4">DSM 4029</strain>
    </source>
</reference>
<protein>
    <submittedName>
        <fullName evidence="3">Uncharacterized protein</fullName>
    </submittedName>
</protein>
<evidence type="ECO:0000256" key="1">
    <source>
        <dbReference type="SAM" id="MobiDB-lite"/>
    </source>
</evidence>
<reference evidence="2 5" key="3">
    <citation type="journal article" date="2019" name="Nat. Med.">
        <title>A library of human gut bacterial isolates paired with longitudinal multiomics data enables mechanistic microbiome research.</title>
        <authorList>
            <person name="Poyet M."/>
            <person name="Groussin M."/>
            <person name="Gibbons S.M."/>
            <person name="Avila-Pacheco J."/>
            <person name="Jiang X."/>
            <person name="Kearney S.M."/>
            <person name="Perrotta A.R."/>
            <person name="Berdy B."/>
            <person name="Zhao S."/>
            <person name="Lieberman T.D."/>
            <person name="Swanson P.K."/>
            <person name="Smith M."/>
            <person name="Roesemann S."/>
            <person name="Alexander J.E."/>
            <person name="Rich S.A."/>
            <person name="Livny J."/>
            <person name="Vlamakis H."/>
            <person name="Clish C."/>
            <person name="Bullock K."/>
            <person name="Deik A."/>
            <person name="Scott J."/>
            <person name="Pierce K.A."/>
            <person name="Xavier R.J."/>
            <person name="Alm E.J."/>
        </authorList>
    </citation>
    <scope>NUCLEOTIDE SEQUENCE [LARGE SCALE GENOMIC DNA]</scope>
    <source>
        <strain evidence="2 5">BIOML-A2</strain>
    </source>
</reference>
<dbReference type="RefSeq" id="WP_021660457.1">
    <property type="nucleotide sequence ID" value="NZ_FQVY01000003.1"/>
</dbReference>
<accession>A0AAQ1MF62</accession>
<dbReference type="Proteomes" id="UP000184089">
    <property type="component" value="Unassembled WGS sequence"/>
</dbReference>
<evidence type="ECO:0000313" key="4">
    <source>
        <dbReference type="Proteomes" id="UP000184089"/>
    </source>
</evidence>
<evidence type="ECO:0000313" key="5">
    <source>
        <dbReference type="Proteomes" id="UP000474718"/>
    </source>
</evidence>